<dbReference type="InterPro" id="IPR036641">
    <property type="entry name" value="HPT_dom_sf"/>
</dbReference>
<evidence type="ECO:0000259" key="22">
    <source>
        <dbReference type="PROSITE" id="PS50112"/>
    </source>
</evidence>
<dbReference type="PROSITE" id="PS50112">
    <property type="entry name" value="PAS"/>
    <property type="match status" value="3"/>
</dbReference>
<dbReference type="SMART" id="SM00388">
    <property type="entry name" value="HisKA"/>
    <property type="match status" value="1"/>
</dbReference>
<dbReference type="CDD" id="cd00130">
    <property type="entry name" value="PAS"/>
    <property type="match status" value="3"/>
</dbReference>
<evidence type="ECO:0000256" key="13">
    <source>
        <dbReference type="ARBA" id="ARBA00023136"/>
    </source>
</evidence>
<evidence type="ECO:0000259" key="24">
    <source>
        <dbReference type="PROSITE" id="PS50894"/>
    </source>
</evidence>
<evidence type="ECO:0000256" key="1">
    <source>
        <dbReference type="ARBA" id="ARBA00000085"/>
    </source>
</evidence>
<dbReference type="InterPro" id="IPR011006">
    <property type="entry name" value="CheY-like_superfamily"/>
</dbReference>
<dbReference type="PANTHER" id="PTHR45339:SF1">
    <property type="entry name" value="HYBRID SIGNAL TRANSDUCTION HISTIDINE KINASE J"/>
    <property type="match status" value="1"/>
</dbReference>
<dbReference type="SUPFAM" id="SSF55781">
    <property type="entry name" value="GAF domain-like"/>
    <property type="match status" value="1"/>
</dbReference>
<dbReference type="RefSeq" id="WP_077026432.1">
    <property type="nucleotide sequence ID" value="NZ_CP017641.1"/>
</dbReference>
<dbReference type="InterPro" id="IPR000014">
    <property type="entry name" value="PAS"/>
</dbReference>
<dbReference type="InterPro" id="IPR029016">
    <property type="entry name" value="GAF-like_dom_sf"/>
</dbReference>
<dbReference type="Pfam" id="PF08448">
    <property type="entry name" value="PAS_4"/>
    <property type="match status" value="2"/>
</dbReference>
<evidence type="ECO:0000256" key="12">
    <source>
        <dbReference type="ARBA" id="ARBA00023012"/>
    </source>
</evidence>
<dbReference type="CDD" id="cd16922">
    <property type="entry name" value="HATPase_EvgS-ArcB-TorS-like"/>
    <property type="match status" value="1"/>
</dbReference>
<evidence type="ECO:0000256" key="11">
    <source>
        <dbReference type="ARBA" id="ARBA00022989"/>
    </source>
</evidence>
<dbReference type="OrthoDB" id="9762493at2"/>
<dbReference type="GO" id="GO:0005524">
    <property type="term" value="F:ATP binding"/>
    <property type="evidence" value="ECO:0007669"/>
    <property type="project" value="UniProtKB-KW"/>
</dbReference>
<dbReference type="CDD" id="cd00156">
    <property type="entry name" value="REC"/>
    <property type="match status" value="1"/>
</dbReference>
<evidence type="ECO:0000256" key="4">
    <source>
        <dbReference type="ARBA" id="ARBA00022475"/>
    </source>
</evidence>
<feature type="domain" description="Histidine kinase" evidence="20">
    <location>
        <begin position="599"/>
        <end position="820"/>
    </location>
</feature>
<feature type="domain" description="PAS" evidence="22">
    <location>
        <begin position="150"/>
        <end position="220"/>
    </location>
</feature>
<dbReference type="Gene3D" id="1.10.287.130">
    <property type="match status" value="1"/>
</dbReference>
<dbReference type="InterPro" id="IPR036097">
    <property type="entry name" value="HisK_dim/P_sf"/>
</dbReference>
<dbReference type="SMART" id="SM00387">
    <property type="entry name" value="HATPase_c"/>
    <property type="match status" value="1"/>
</dbReference>
<dbReference type="InterPro" id="IPR013655">
    <property type="entry name" value="PAS_fold_3"/>
</dbReference>
<dbReference type="InterPro" id="IPR008207">
    <property type="entry name" value="Sig_transdc_His_kin_Hpt_dom"/>
</dbReference>
<evidence type="ECO:0000256" key="8">
    <source>
        <dbReference type="ARBA" id="ARBA00022741"/>
    </source>
</evidence>
<dbReference type="SUPFAM" id="SSF55874">
    <property type="entry name" value="ATPase domain of HSP90 chaperone/DNA topoisomerase II/histidine kinase"/>
    <property type="match status" value="1"/>
</dbReference>
<evidence type="ECO:0000256" key="14">
    <source>
        <dbReference type="ARBA" id="ARBA00064003"/>
    </source>
</evidence>
<dbReference type="InterPro" id="IPR000700">
    <property type="entry name" value="PAS-assoc_C"/>
</dbReference>
<dbReference type="PRINTS" id="PR00344">
    <property type="entry name" value="BCTRLSENSOR"/>
</dbReference>
<dbReference type="AlphaFoldDB" id="A0A1P8WMF9"/>
<dbReference type="SUPFAM" id="SSF55785">
    <property type="entry name" value="PYP-like sensor domain (PAS domain)"/>
    <property type="match status" value="3"/>
</dbReference>
<feature type="coiled-coil region" evidence="18">
    <location>
        <begin position="572"/>
        <end position="599"/>
    </location>
</feature>
<gene>
    <name evidence="25" type="primary">barA_7</name>
    <name evidence="25" type="ORF">Fuma_04898</name>
</gene>
<evidence type="ECO:0000256" key="7">
    <source>
        <dbReference type="ARBA" id="ARBA00022692"/>
    </source>
</evidence>
<feature type="region of interest" description="Disordered" evidence="19">
    <location>
        <begin position="1"/>
        <end position="21"/>
    </location>
</feature>
<dbReference type="PROSITE" id="PS50110">
    <property type="entry name" value="RESPONSE_REGULATORY"/>
    <property type="match status" value="2"/>
</dbReference>
<keyword evidence="6 25" id="KW-0808">Transferase</keyword>
<dbReference type="InterPro" id="IPR036890">
    <property type="entry name" value="HATPase_C_sf"/>
</dbReference>
<dbReference type="PROSITE" id="PS50109">
    <property type="entry name" value="HIS_KIN"/>
    <property type="match status" value="1"/>
</dbReference>
<feature type="domain" description="PAC" evidence="23">
    <location>
        <begin position="222"/>
        <end position="275"/>
    </location>
</feature>
<dbReference type="Gene3D" id="1.20.120.160">
    <property type="entry name" value="HPT domain"/>
    <property type="match status" value="1"/>
</dbReference>
<keyword evidence="9 25" id="KW-0418">Kinase</keyword>
<evidence type="ECO:0000256" key="3">
    <source>
        <dbReference type="ARBA" id="ARBA00012438"/>
    </source>
</evidence>
<dbReference type="SUPFAM" id="SSF47384">
    <property type="entry name" value="Homodimeric domain of signal transducing histidine kinase"/>
    <property type="match status" value="1"/>
</dbReference>
<dbReference type="EC" id="2.7.13.3" evidence="3"/>
<evidence type="ECO:0000256" key="19">
    <source>
        <dbReference type="SAM" id="MobiDB-lite"/>
    </source>
</evidence>
<dbReference type="Pfam" id="PF13185">
    <property type="entry name" value="GAF_2"/>
    <property type="match status" value="1"/>
</dbReference>
<dbReference type="InterPro" id="IPR001610">
    <property type="entry name" value="PAC"/>
</dbReference>
<dbReference type="KEGG" id="fmr:Fuma_04898"/>
<keyword evidence="13" id="KW-0472">Membrane</keyword>
<dbReference type="PANTHER" id="PTHR45339">
    <property type="entry name" value="HYBRID SIGNAL TRANSDUCTION HISTIDINE KINASE J"/>
    <property type="match status" value="1"/>
</dbReference>
<dbReference type="InterPro" id="IPR005467">
    <property type="entry name" value="His_kinase_dom"/>
</dbReference>
<feature type="domain" description="PAS" evidence="22">
    <location>
        <begin position="22"/>
        <end position="95"/>
    </location>
</feature>
<keyword evidence="10" id="KW-0067">ATP-binding</keyword>
<keyword evidence="18" id="KW-0175">Coiled coil</keyword>
<dbReference type="STRING" id="1891926.Fuma_04898"/>
<sequence>MMADGANAGGNDEPRRQPADNSNQMLTHLLSTVHDVVWCASPDGHQLLFLNDAAERVYGQPLAELRANSTARLNAIHPYDRPAVDQALSELPGSGQVKHEYRITRPNGDVRWLREQICVVQDEAGTATYISGVATDITDQKQTELSLEELQAVFRSLVESLPLNVMRKDLEGRIVFGNQRYCETIGQPLEQLLGKTDFDLFPEELATKYRRDDLSVLESGQDCRDVEKHRTPDGDTIYVEVMKGPVLDANGNNIGVQCIFWNVTDRVTAEQELQRERDLLRTLMDNIPDLVFVKDREGKFLTVNAALLQMMNAASLDDVVGKDDRDFWAGELAEHFRKDDRRIIETGKGMIDVEERMTDAAGDEMWLLTTKIPVHNKRQQVTRLVGIGRNITSRKLAEKKLQRQTLEARLLYQATTLAGQTSSFSEALQGCVDLVCQLTGWPVGHVYIYIPDDEGHRLVPTQIWHNSDGTRFREFASVTEQTRLALGEGLPGRVWQTRTPVWICDVLNDENFPRADYCKEVGIVGALAFPILMDDDLVAVLEFFAYEESDVDEQLLRIFQSVGEQIGRVLKRRRTQEALQRAKEAADAANRAKSDFLANMSHEIRTPMNAVIGMSELLLDGHLESTQRDYARMIRESGEALLNIINDILDFSKIEAGKFDLDPIPFSLQESLGDTMKSLALRAHRKHLELAFHIDSDVPDGLIGDAGRLRQILLNLVGNAIKFTDAGEVVTNVRIVSLTDDDVVMQFSVRDTGVGIPQNRQRSIFDAFEQADTSTTRRFGGTGLGLAIATRIVGLMHGRVWVESEEGHGSTFYFTARMQLAKEKAPELVRPHLDRILGMQVLIVDDNSTNRRILEDVIRVRGMQPVVAGGAAEALKILQDATASGDRIPLVLSDVNMPDVDGFTLAERIRGDADLSDAVIIMLTSGDRSTDRQRCVDLKIAAHLMKPVKQSELFDAIVVAFGITTPEADEVGAVSFSPDASLPSLRILLAEDTLANQMLAIGLLQKKWGHTVTVANNGYEAIALLKAQPFDLVLMDVQMPEMDGLEATAAIRELESASGLPEQPRTPIPIIAMTAHAMKGDRERCLAAGMNGYVSKPIRPAELNDEIHRFVSSDAVEHTSPNSTQANDAVTSGNPPIDDRDLINWSDALQAVQGDAELLRAVVEAFLQECPQQLAQLREALDKSDAKTAHRMAHTIKGAMATLAISSIHETAISMERDCAAENLGPVAERFDTLNQQLAQATIVLTRFVNGEIDATA</sequence>
<organism evidence="25 26">
    <name type="scientific">Fuerstiella marisgermanici</name>
    <dbReference type="NCBI Taxonomy" id="1891926"/>
    <lineage>
        <taxon>Bacteria</taxon>
        <taxon>Pseudomonadati</taxon>
        <taxon>Planctomycetota</taxon>
        <taxon>Planctomycetia</taxon>
        <taxon>Planctomycetales</taxon>
        <taxon>Planctomycetaceae</taxon>
        <taxon>Fuerstiella</taxon>
    </lineage>
</organism>
<feature type="domain" description="PAS" evidence="22">
    <location>
        <begin position="276"/>
        <end position="312"/>
    </location>
</feature>
<evidence type="ECO:0000313" key="25">
    <source>
        <dbReference type="EMBL" id="APZ95242.1"/>
    </source>
</evidence>
<evidence type="ECO:0000256" key="2">
    <source>
        <dbReference type="ARBA" id="ARBA00004651"/>
    </source>
</evidence>
<evidence type="ECO:0000313" key="26">
    <source>
        <dbReference type="Proteomes" id="UP000187735"/>
    </source>
</evidence>
<dbReference type="SUPFAM" id="SSF52172">
    <property type="entry name" value="CheY-like"/>
    <property type="match status" value="2"/>
</dbReference>
<dbReference type="PROSITE" id="PS50113">
    <property type="entry name" value="PAC"/>
    <property type="match status" value="3"/>
</dbReference>
<dbReference type="InterPro" id="IPR003594">
    <property type="entry name" value="HATPase_dom"/>
</dbReference>
<name>A0A1P8WMF9_9PLAN</name>
<evidence type="ECO:0000256" key="17">
    <source>
        <dbReference type="PROSITE-ProRule" id="PRU00169"/>
    </source>
</evidence>
<dbReference type="Gene3D" id="3.30.450.40">
    <property type="match status" value="1"/>
</dbReference>
<dbReference type="Pfam" id="PF08447">
    <property type="entry name" value="PAS_3"/>
    <property type="match status" value="1"/>
</dbReference>
<feature type="domain" description="Response regulatory" evidence="21">
    <location>
        <begin position="840"/>
        <end position="961"/>
    </location>
</feature>
<dbReference type="NCBIfam" id="TIGR00229">
    <property type="entry name" value="sensory_box"/>
    <property type="match status" value="3"/>
</dbReference>
<keyword evidence="4" id="KW-1003">Cell membrane</keyword>
<dbReference type="FunFam" id="3.30.565.10:FF:000010">
    <property type="entry name" value="Sensor histidine kinase RcsC"/>
    <property type="match status" value="1"/>
</dbReference>
<dbReference type="GO" id="GO:0005886">
    <property type="term" value="C:plasma membrane"/>
    <property type="evidence" value="ECO:0007669"/>
    <property type="project" value="UniProtKB-SubCell"/>
</dbReference>
<comment type="subcellular location">
    <subcellularLocation>
        <location evidence="2">Cell membrane</location>
        <topology evidence="2">Multi-pass membrane protein</topology>
    </subcellularLocation>
</comment>
<reference evidence="25 26" key="1">
    <citation type="journal article" date="2016" name="Front. Microbiol.">
        <title>Fuerstia marisgermanicae gen. nov., sp. nov., an Unusual Member of the Phylum Planctomycetes from the German Wadden Sea.</title>
        <authorList>
            <person name="Kohn T."/>
            <person name="Heuer A."/>
            <person name="Jogler M."/>
            <person name="Vollmers J."/>
            <person name="Boedeker C."/>
            <person name="Bunk B."/>
            <person name="Rast P."/>
            <person name="Borchert D."/>
            <person name="Glockner I."/>
            <person name="Freese H.M."/>
            <person name="Klenk H.P."/>
            <person name="Overmann J."/>
            <person name="Kaster A.K."/>
            <person name="Rohde M."/>
            <person name="Wiegand S."/>
            <person name="Jogler C."/>
        </authorList>
    </citation>
    <scope>NUCLEOTIDE SEQUENCE [LARGE SCALE GENOMIC DNA]</scope>
    <source>
        <strain evidence="25 26">NH11</strain>
    </source>
</reference>
<evidence type="ECO:0000256" key="16">
    <source>
        <dbReference type="PROSITE-ProRule" id="PRU00110"/>
    </source>
</evidence>
<keyword evidence="26" id="KW-1185">Reference proteome</keyword>
<feature type="domain" description="HPt" evidence="24">
    <location>
        <begin position="1155"/>
        <end position="1248"/>
    </location>
</feature>
<evidence type="ECO:0000259" key="20">
    <source>
        <dbReference type="PROSITE" id="PS50109"/>
    </source>
</evidence>
<proteinExistence type="predicted"/>
<dbReference type="SMART" id="SM00073">
    <property type="entry name" value="HPT"/>
    <property type="match status" value="1"/>
</dbReference>
<dbReference type="InterPro" id="IPR001789">
    <property type="entry name" value="Sig_transdc_resp-reg_receiver"/>
</dbReference>
<dbReference type="InterPro" id="IPR013656">
    <property type="entry name" value="PAS_4"/>
</dbReference>
<dbReference type="Pfam" id="PF00072">
    <property type="entry name" value="Response_reg"/>
    <property type="match status" value="2"/>
</dbReference>
<dbReference type="Gene3D" id="3.30.565.10">
    <property type="entry name" value="Histidine kinase-like ATPase, C-terminal domain"/>
    <property type="match status" value="1"/>
</dbReference>
<feature type="domain" description="Response regulatory" evidence="21">
    <location>
        <begin position="986"/>
        <end position="1111"/>
    </location>
</feature>
<dbReference type="Proteomes" id="UP000187735">
    <property type="component" value="Chromosome"/>
</dbReference>
<dbReference type="Pfam" id="PF02518">
    <property type="entry name" value="HATPase_c"/>
    <property type="match status" value="1"/>
</dbReference>
<dbReference type="PROSITE" id="PS50894">
    <property type="entry name" value="HPT"/>
    <property type="match status" value="1"/>
</dbReference>
<dbReference type="InterPro" id="IPR003018">
    <property type="entry name" value="GAF"/>
</dbReference>
<evidence type="ECO:0000256" key="10">
    <source>
        <dbReference type="ARBA" id="ARBA00022840"/>
    </source>
</evidence>
<feature type="domain" description="PAC" evidence="23">
    <location>
        <begin position="351"/>
        <end position="403"/>
    </location>
</feature>
<protein>
    <recommendedName>
        <fullName evidence="15">Sensory/regulatory protein RpfC</fullName>
        <ecNumber evidence="3">2.7.13.3</ecNumber>
    </recommendedName>
</protein>
<evidence type="ECO:0000259" key="23">
    <source>
        <dbReference type="PROSITE" id="PS50113"/>
    </source>
</evidence>
<dbReference type="CDD" id="cd17546">
    <property type="entry name" value="REC_hyHK_CKI1_RcsC-like"/>
    <property type="match status" value="1"/>
</dbReference>
<dbReference type="SUPFAM" id="SSF47226">
    <property type="entry name" value="Histidine-containing phosphotransfer domain, HPT domain"/>
    <property type="match status" value="1"/>
</dbReference>
<dbReference type="Pfam" id="PF01627">
    <property type="entry name" value="Hpt"/>
    <property type="match status" value="1"/>
</dbReference>
<evidence type="ECO:0000256" key="6">
    <source>
        <dbReference type="ARBA" id="ARBA00022679"/>
    </source>
</evidence>
<dbReference type="SMART" id="SM00091">
    <property type="entry name" value="PAS"/>
    <property type="match status" value="3"/>
</dbReference>
<dbReference type="GO" id="GO:0000155">
    <property type="term" value="F:phosphorelay sensor kinase activity"/>
    <property type="evidence" value="ECO:0007669"/>
    <property type="project" value="InterPro"/>
</dbReference>
<accession>A0A1P8WMF9</accession>
<keyword evidence="11" id="KW-1133">Transmembrane helix</keyword>
<keyword evidence="5 17" id="KW-0597">Phosphoprotein</keyword>
<evidence type="ECO:0000256" key="18">
    <source>
        <dbReference type="SAM" id="Coils"/>
    </source>
</evidence>
<feature type="modified residue" description="4-aspartylphosphate" evidence="17">
    <location>
        <position position="894"/>
    </location>
</feature>
<dbReference type="SMART" id="SM00448">
    <property type="entry name" value="REC"/>
    <property type="match status" value="2"/>
</dbReference>
<evidence type="ECO:0000256" key="15">
    <source>
        <dbReference type="ARBA" id="ARBA00068150"/>
    </source>
</evidence>
<dbReference type="Gene3D" id="3.40.50.2300">
    <property type="match status" value="2"/>
</dbReference>
<dbReference type="Pfam" id="PF00512">
    <property type="entry name" value="HisKA"/>
    <property type="match status" value="1"/>
</dbReference>
<dbReference type="FunFam" id="1.10.287.130:FF:000002">
    <property type="entry name" value="Two-component osmosensing histidine kinase"/>
    <property type="match status" value="1"/>
</dbReference>
<comment type="catalytic activity">
    <reaction evidence="1">
        <text>ATP + protein L-histidine = ADP + protein N-phospho-L-histidine.</text>
        <dbReference type="EC" id="2.7.13.3"/>
    </reaction>
</comment>
<evidence type="ECO:0000256" key="9">
    <source>
        <dbReference type="ARBA" id="ARBA00022777"/>
    </source>
</evidence>
<dbReference type="InterPro" id="IPR003661">
    <property type="entry name" value="HisK_dim/P_dom"/>
</dbReference>
<dbReference type="SMART" id="SM00086">
    <property type="entry name" value="PAC"/>
    <property type="match status" value="3"/>
</dbReference>
<dbReference type="InterPro" id="IPR004358">
    <property type="entry name" value="Sig_transdc_His_kin-like_C"/>
</dbReference>
<keyword evidence="12" id="KW-0902">Two-component regulatory system</keyword>
<dbReference type="SMART" id="SM00065">
    <property type="entry name" value="GAF"/>
    <property type="match status" value="1"/>
</dbReference>
<evidence type="ECO:0000256" key="5">
    <source>
        <dbReference type="ARBA" id="ARBA00022553"/>
    </source>
</evidence>
<dbReference type="EMBL" id="CP017641">
    <property type="protein sequence ID" value="APZ95242.1"/>
    <property type="molecule type" value="Genomic_DNA"/>
</dbReference>
<feature type="domain" description="PAC" evidence="23">
    <location>
        <begin position="97"/>
        <end position="149"/>
    </location>
</feature>
<feature type="modified residue" description="Phosphohistidine" evidence="16">
    <location>
        <position position="1194"/>
    </location>
</feature>
<dbReference type="CDD" id="cd00088">
    <property type="entry name" value="HPT"/>
    <property type="match status" value="1"/>
</dbReference>
<keyword evidence="7" id="KW-0812">Transmembrane</keyword>
<feature type="modified residue" description="4-aspartylphosphate" evidence="17">
    <location>
        <position position="1036"/>
    </location>
</feature>
<dbReference type="InterPro" id="IPR035965">
    <property type="entry name" value="PAS-like_dom_sf"/>
</dbReference>
<keyword evidence="8" id="KW-0547">Nucleotide-binding</keyword>
<dbReference type="CDD" id="cd00082">
    <property type="entry name" value="HisKA"/>
    <property type="match status" value="1"/>
</dbReference>
<evidence type="ECO:0000259" key="21">
    <source>
        <dbReference type="PROSITE" id="PS50110"/>
    </source>
</evidence>
<dbReference type="Gene3D" id="3.30.450.20">
    <property type="entry name" value="PAS domain"/>
    <property type="match status" value="3"/>
</dbReference>
<comment type="subunit">
    <text evidence="14">At low DSF concentrations, interacts with RpfF.</text>
</comment>